<dbReference type="SUPFAM" id="SSF46785">
    <property type="entry name" value="Winged helix' DNA-binding domain"/>
    <property type="match status" value="1"/>
</dbReference>
<dbReference type="PANTHER" id="PTHR33221:SF15">
    <property type="entry name" value="HTH-TYPE TRANSCRIPTIONAL REGULATOR YWGB-RELATED"/>
    <property type="match status" value="1"/>
</dbReference>
<dbReference type="GO" id="GO:0003700">
    <property type="term" value="F:DNA-binding transcription factor activity"/>
    <property type="evidence" value="ECO:0007669"/>
    <property type="project" value="TreeGrafter"/>
</dbReference>
<dbReference type="AlphaFoldDB" id="A0A1M6WW02"/>
<dbReference type="InterPro" id="IPR000944">
    <property type="entry name" value="Tscrpt_reg_Rrf2"/>
</dbReference>
<protein>
    <submittedName>
        <fullName evidence="1">DNA-binding transcriptional regulator, IscR family</fullName>
    </submittedName>
</protein>
<dbReference type="PANTHER" id="PTHR33221">
    <property type="entry name" value="WINGED HELIX-TURN-HELIX TRANSCRIPTIONAL REGULATOR, RRF2 FAMILY"/>
    <property type="match status" value="1"/>
</dbReference>
<dbReference type="Pfam" id="PF02082">
    <property type="entry name" value="Rrf2"/>
    <property type="match status" value="1"/>
</dbReference>
<dbReference type="GO" id="GO:0003677">
    <property type="term" value="F:DNA binding"/>
    <property type="evidence" value="ECO:0007669"/>
    <property type="project" value="UniProtKB-KW"/>
</dbReference>
<reference evidence="2" key="1">
    <citation type="submission" date="2016-11" db="EMBL/GenBank/DDBJ databases">
        <authorList>
            <person name="Varghese N."/>
            <person name="Submissions S."/>
        </authorList>
    </citation>
    <scope>NUCLEOTIDE SEQUENCE [LARGE SCALE GENOMIC DNA]</scope>
    <source>
        <strain evidence="2">DSM 27989</strain>
    </source>
</reference>
<sequence length="142" mass="16072">MQCKIIVMSNLRFATAIHILVLTEKFKNQLITSEFIAGSININPVVVRREIKFLREAGLIGAKKGKEGGCFLAKDPNDILIGDVYRIVNQENTFAKLNQTNPICPIGKQMNENLEDLFNKAERDLISSLNKKTLKEFSNEFE</sequence>
<name>A0A1M6WW02_9FLAO</name>
<dbReference type="PROSITE" id="PS51197">
    <property type="entry name" value="HTH_RRF2_2"/>
    <property type="match status" value="1"/>
</dbReference>
<dbReference type="GO" id="GO:0005829">
    <property type="term" value="C:cytosol"/>
    <property type="evidence" value="ECO:0007669"/>
    <property type="project" value="TreeGrafter"/>
</dbReference>
<keyword evidence="1" id="KW-0238">DNA-binding</keyword>
<proteinExistence type="predicted"/>
<gene>
    <name evidence="1" type="ORF">SAMN05443634_1055</name>
</gene>
<evidence type="ECO:0000313" key="1">
    <source>
        <dbReference type="EMBL" id="SHK97725.1"/>
    </source>
</evidence>
<dbReference type="EMBL" id="FRBH01000005">
    <property type="protein sequence ID" value="SHK97725.1"/>
    <property type="molecule type" value="Genomic_DNA"/>
</dbReference>
<dbReference type="InterPro" id="IPR036390">
    <property type="entry name" value="WH_DNA-bd_sf"/>
</dbReference>
<dbReference type="Proteomes" id="UP000184120">
    <property type="component" value="Unassembled WGS sequence"/>
</dbReference>
<dbReference type="Gene3D" id="1.10.10.10">
    <property type="entry name" value="Winged helix-like DNA-binding domain superfamily/Winged helix DNA-binding domain"/>
    <property type="match status" value="1"/>
</dbReference>
<dbReference type="STRING" id="1434701.SAMN05443634_1055"/>
<evidence type="ECO:0000313" key="2">
    <source>
        <dbReference type="Proteomes" id="UP000184120"/>
    </source>
</evidence>
<dbReference type="InterPro" id="IPR036388">
    <property type="entry name" value="WH-like_DNA-bd_sf"/>
</dbReference>
<organism evidence="1 2">
    <name type="scientific">Chishuiella changwenlii</name>
    <dbReference type="NCBI Taxonomy" id="1434701"/>
    <lineage>
        <taxon>Bacteria</taxon>
        <taxon>Pseudomonadati</taxon>
        <taxon>Bacteroidota</taxon>
        <taxon>Flavobacteriia</taxon>
        <taxon>Flavobacteriales</taxon>
        <taxon>Weeksellaceae</taxon>
        <taxon>Chishuiella</taxon>
    </lineage>
</organism>
<accession>A0A1M6WW02</accession>